<dbReference type="CDD" id="cd03801">
    <property type="entry name" value="GT4_PimA-like"/>
    <property type="match status" value="1"/>
</dbReference>
<gene>
    <name evidence="3" type="ORF">UR96_C0003G0045</name>
</gene>
<dbReference type="GO" id="GO:0009103">
    <property type="term" value="P:lipopolysaccharide biosynthetic process"/>
    <property type="evidence" value="ECO:0007669"/>
    <property type="project" value="TreeGrafter"/>
</dbReference>
<dbReference type="GO" id="GO:0016757">
    <property type="term" value="F:glycosyltransferase activity"/>
    <property type="evidence" value="ECO:0007669"/>
    <property type="project" value="InterPro"/>
</dbReference>
<dbReference type="PANTHER" id="PTHR46401:SF2">
    <property type="entry name" value="GLYCOSYLTRANSFERASE WBBK-RELATED"/>
    <property type="match status" value="1"/>
</dbReference>
<dbReference type="SUPFAM" id="SSF53756">
    <property type="entry name" value="UDP-Glycosyltransferase/glycogen phosphorylase"/>
    <property type="match status" value="1"/>
</dbReference>
<protein>
    <submittedName>
        <fullName evidence="3">Glycosyl transferase group 1</fullName>
    </submittedName>
</protein>
<evidence type="ECO:0000256" key="1">
    <source>
        <dbReference type="ARBA" id="ARBA00022679"/>
    </source>
</evidence>
<dbReference type="Pfam" id="PF00534">
    <property type="entry name" value="Glycos_transf_1"/>
    <property type="match status" value="1"/>
</dbReference>
<dbReference type="AlphaFoldDB" id="A0A0G0DF46"/>
<keyword evidence="1 3" id="KW-0808">Transferase</keyword>
<dbReference type="InterPro" id="IPR001296">
    <property type="entry name" value="Glyco_trans_1"/>
</dbReference>
<dbReference type="Gene3D" id="3.40.50.2000">
    <property type="entry name" value="Glycogen Phosphorylase B"/>
    <property type="match status" value="2"/>
</dbReference>
<dbReference type="PANTHER" id="PTHR46401">
    <property type="entry name" value="GLYCOSYLTRANSFERASE WBBK-RELATED"/>
    <property type="match status" value="1"/>
</dbReference>
<evidence type="ECO:0000259" key="2">
    <source>
        <dbReference type="Pfam" id="PF00534"/>
    </source>
</evidence>
<comment type="caution">
    <text evidence="3">The sequence shown here is derived from an EMBL/GenBank/DDBJ whole genome shotgun (WGS) entry which is preliminary data.</text>
</comment>
<accession>A0A0G0DF46</accession>
<proteinExistence type="predicted"/>
<evidence type="ECO:0000313" key="4">
    <source>
        <dbReference type="Proteomes" id="UP000034140"/>
    </source>
</evidence>
<reference evidence="3 4" key="1">
    <citation type="journal article" date="2015" name="Nature">
        <title>rRNA introns, odd ribosomes, and small enigmatic genomes across a large radiation of phyla.</title>
        <authorList>
            <person name="Brown C.T."/>
            <person name="Hug L.A."/>
            <person name="Thomas B.C."/>
            <person name="Sharon I."/>
            <person name="Castelle C.J."/>
            <person name="Singh A."/>
            <person name="Wilkins M.J."/>
            <person name="Williams K.H."/>
            <person name="Banfield J.F."/>
        </authorList>
    </citation>
    <scope>NUCLEOTIDE SEQUENCE [LARGE SCALE GENOMIC DNA]</scope>
</reference>
<organism evidence="3 4">
    <name type="scientific">candidate division WS6 bacterium GW2011_GWC1_36_11</name>
    <dbReference type="NCBI Taxonomy" id="1619090"/>
    <lineage>
        <taxon>Bacteria</taxon>
        <taxon>Candidatus Dojkabacteria</taxon>
    </lineage>
</organism>
<name>A0A0G0DF46_9BACT</name>
<evidence type="ECO:0000313" key="3">
    <source>
        <dbReference type="EMBL" id="KKP92919.1"/>
    </source>
</evidence>
<sequence>MKQTKVLNIIQRYHPAKGGAELFIKILSEYQSKNLGYNVDVWTTNAYTPDALWDLNDEIVEQEKEDIEGVHVRRFAVGAGIFRNKYINKVVRVLFDRFPNFKIANLASCPTAYGMLKAIDETDFSDYAYVTVSSTPYYFLFYVGYLISKKYNIPYIIAPAFHTGEHKHDPLRRKYFKKTAVPFFEYASKILVNTKAEQIAIMKFCQDNGVMLKEEKFVVLGQGIYLEKINGGDGKRFREKYNLNDPIVFQMGSKNYEKGSMNLVESMKLVWDSGIKCHLVFGGQYSEDFSKYLEGVEGKYRENILNIDNISDEEKFDVFDACNIFSMISKTDSFGIVYLEAWAYGKPVLACNNEALSEIISNGVDGYLLKFDDIRVIGNTIENLLKDEKVAKHMGMEGRKKVEEKYDWSKGIKLLDYTYEKRD</sequence>
<feature type="domain" description="Glycosyl transferase family 1" evidence="2">
    <location>
        <begin position="236"/>
        <end position="400"/>
    </location>
</feature>
<dbReference type="EMBL" id="LBRE01000003">
    <property type="protein sequence ID" value="KKP92919.1"/>
    <property type="molecule type" value="Genomic_DNA"/>
</dbReference>
<dbReference type="Proteomes" id="UP000034140">
    <property type="component" value="Unassembled WGS sequence"/>
</dbReference>